<comment type="caution">
    <text evidence="1">The sequence shown here is derived from an EMBL/GenBank/DDBJ whole genome shotgun (WGS) entry which is preliminary data.</text>
</comment>
<accession>A0A7K3VM59</accession>
<dbReference type="Proteomes" id="UP000471705">
    <property type="component" value="Unassembled WGS sequence"/>
</dbReference>
<dbReference type="InterPro" id="IPR011059">
    <property type="entry name" value="Metal-dep_hydrolase_composite"/>
</dbReference>
<dbReference type="RefSeq" id="WP_164048403.1">
    <property type="nucleotide sequence ID" value="NZ_JBGEWO010000016.1"/>
</dbReference>
<sequence>MITINAARLLGLEQYALDVGGPATLVLFDAVSGADAVARLSPAVTGWKNGRQTFLRPASLRATTPKSRWSAGIAALGVWRSA</sequence>
<dbReference type="EMBL" id="WUFV01000016">
    <property type="protein sequence ID" value="NEK17882.1"/>
    <property type="molecule type" value="Genomic_DNA"/>
</dbReference>
<dbReference type="AlphaFoldDB" id="A0A7K3VM59"/>
<evidence type="ECO:0000313" key="1">
    <source>
        <dbReference type="EMBL" id="NEK17882.1"/>
    </source>
</evidence>
<name>A0A7K3VM59_RHILE</name>
<dbReference type="GO" id="GO:0016810">
    <property type="term" value="F:hydrolase activity, acting on carbon-nitrogen (but not peptide) bonds"/>
    <property type="evidence" value="ECO:0007669"/>
    <property type="project" value="InterPro"/>
</dbReference>
<proteinExistence type="predicted"/>
<evidence type="ECO:0000313" key="2">
    <source>
        <dbReference type="Proteomes" id="UP000471705"/>
    </source>
</evidence>
<gene>
    <name evidence="1" type="ORF">GR257_23980</name>
</gene>
<reference evidence="1 2" key="1">
    <citation type="submission" date="2019-12" db="EMBL/GenBank/DDBJ databases">
        <title>Rhizobium genotypes associated with high levels of biological nitrogen fixation by grain legumes in a temperate-maritime cropping system.</title>
        <authorList>
            <person name="Maluk M."/>
            <person name="Francesc Ferrando Molina F."/>
            <person name="Lopez Del Egido L."/>
            <person name="Lafos M."/>
            <person name="Langarica-Fuentes A."/>
            <person name="Gebre Yohannes G."/>
            <person name="Young M.W."/>
            <person name="Martin P."/>
            <person name="Gantlett R."/>
            <person name="Kenicer G."/>
            <person name="Hawes C."/>
            <person name="Begg G.S."/>
            <person name="Quilliam R.S."/>
            <person name="Squire G.R."/>
            <person name="Poole P.S."/>
            <person name="Young P.W."/>
            <person name="Iannetta P.M."/>
            <person name="James E.K."/>
        </authorList>
    </citation>
    <scope>NUCLEOTIDE SEQUENCE [LARGE SCALE GENOMIC DNA]</scope>
    <source>
        <strain evidence="1 2">JHI54</strain>
    </source>
</reference>
<organism evidence="1 2">
    <name type="scientific">Rhizobium leguminosarum</name>
    <dbReference type="NCBI Taxonomy" id="384"/>
    <lineage>
        <taxon>Bacteria</taxon>
        <taxon>Pseudomonadati</taxon>
        <taxon>Pseudomonadota</taxon>
        <taxon>Alphaproteobacteria</taxon>
        <taxon>Hyphomicrobiales</taxon>
        <taxon>Rhizobiaceae</taxon>
        <taxon>Rhizobium/Agrobacterium group</taxon>
        <taxon>Rhizobium</taxon>
    </lineage>
</organism>
<dbReference type="Gene3D" id="2.30.40.10">
    <property type="entry name" value="Urease, subunit C, domain 1"/>
    <property type="match status" value="1"/>
</dbReference>
<dbReference type="Gene3D" id="3.20.20.140">
    <property type="entry name" value="Metal-dependent hydrolases"/>
    <property type="match status" value="1"/>
</dbReference>
<protein>
    <submittedName>
        <fullName evidence="1">Uncharacterized protein</fullName>
    </submittedName>
</protein>